<gene>
    <name evidence="2" type="ORF">TPSB3V08_LOCUS15188</name>
</gene>
<proteinExistence type="predicted"/>
<evidence type="ECO:0000313" key="2">
    <source>
        <dbReference type="EMBL" id="CAD7421773.1"/>
    </source>
</evidence>
<reference evidence="2" key="1">
    <citation type="submission" date="2020-11" db="EMBL/GenBank/DDBJ databases">
        <authorList>
            <person name="Tran Van P."/>
        </authorList>
    </citation>
    <scope>NUCLEOTIDE SEQUENCE</scope>
</reference>
<dbReference type="AlphaFoldDB" id="A0A7R9HH15"/>
<evidence type="ECO:0000256" key="1">
    <source>
        <dbReference type="SAM" id="MobiDB-lite"/>
    </source>
</evidence>
<protein>
    <submittedName>
        <fullName evidence="2">Uncharacterized protein</fullName>
    </submittedName>
</protein>
<name>A0A7R9HH15_TIMPO</name>
<organism evidence="2">
    <name type="scientific">Timema poppense</name>
    <name type="common">Walking stick</name>
    <dbReference type="NCBI Taxonomy" id="170557"/>
    <lineage>
        <taxon>Eukaryota</taxon>
        <taxon>Metazoa</taxon>
        <taxon>Ecdysozoa</taxon>
        <taxon>Arthropoda</taxon>
        <taxon>Hexapoda</taxon>
        <taxon>Insecta</taxon>
        <taxon>Pterygota</taxon>
        <taxon>Neoptera</taxon>
        <taxon>Polyneoptera</taxon>
        <taxon>Phasmatodea</taxon>
        <taxon>Timematodea</taxon>
        <taxon>Timematoidea</taxon>
        <taxon>Timematidae</taxon>
        <taxon>Timema</taxon>
    </lineage>
</organism>
<feature type="region of interest" description="Disordered" evidence="1">
    <location>
        <begin position="1"/>
        <end position="21"/>
    </location>
</feature>
<dbReference type="EMBL" id="OD062229">
    <property type="protein sequence ID" value="CAD7421773.1"/>
    <property type="molecule type" value="Genomic_DNA"/>
</dbReference>
<accession>A0A7R9HH15</accession>
<sequence length="21" mass="2323">MESPWMMGGGTRPRCPGTDQQ</sequence>